<feature type="transmembrane region" description="Helical" evidence="5">
    <location>
        <begin position="265"/>
        <end position="288"/>
    </location>
</feature>
<feature type="transmembrane region" description="Helical" evidence="5">
    <location>
        <begin position="141"/>
        <end position="160"/>
    </location>
</feature>
<dbReference type="SUPFAM" id="SSF103481">
    <property type="entry name" value="Multidrug resistance efflux transporter EmrE"/>
    <property type="match status" value="2"/>
</dbReference>
<proteinExistence type="predicted"/>
<dbReference type="EMBL" id="PDNW01000006">
    <property type="protein sequence ID" value="PLC50114.1"/>
    <property type="molecule type" value="Genomic_DNA"/>
</dbReference>
<comment type="caution">
    <text evidence="7">The sequence shown here is derived from an EMBL/GenBank/DDBJ whole genome shotgun (WGS) entry which is preliminary data.</text>
</comment>
<keyword evidence="8" id="KW-1185">Reference proteome</keyword>
<dbReference type="Pfam" id="PF00892">
    <property type="entry name" value="EamA"/>
    <property type="match status" value="2"/>
</dbReference>
<feature type="transmembrane region" description="Helical" evidence="5">
    <location>
        <begin position="239"/>
        <end position="259"/>
    </location>
</feature>
<evidence type="ECO:0000313" key="8">
    <source>
        <dbReference type="Proteomes" id="UP000234190"/>
    </source>
</evidence>
<organism evidence="7 8">
    <name type="scientific">Pollutimonas subterranea</name>
    <dbReference type="NCBI Taxonomy" id="2045210"/>
    <lineage>
        <taxon>Bacteria</taxon>
        <taxon>Pseudomonadati</taxon>
        <taxon>Pseudomonadota</taxon>
        <taxon>Betaproteobacteria</taxon>
        <taxon>Burkholderiales</taxon>
        <taxon>Alcaligenaceae</taxon>
        <taxon>Pollutimonas</taxon>
    </lineage>
</organism>
<gene>
    <name evidence="7" type="ORF">CR159_08890</name>
</gene>
<evidence type="ECO:0000256" key="3">
    <source>
        <dbReference type="ARBA" id="ARBA00022989"/>
    </source>
</evidence>
<comment type="subcellular location">
    <subcellularLocation>
        <location evidence="1">Membrane</location>
        <topology evidence="1">Multi-pass membrane protein</topology>
    </subcellularLocation>
</comment>
<feature type="transmembrane region" description="Helical" evidence="5">
    <location>
        <begin position="203"/>
        <end position="227"/>
    </location>
</feature>
<evidence type="ECO:0000313" key="7">
    <source>
        <dbReference type="EMBL" id="PLC50114.1"/>
    </source>
</evidence>
<dbReference type="PANTHER" id="PTHR32322">
    <property type="entry name" value="INNER MEMBRANE TRANSPORTER"/>
    <property type="match status" value="1"/>
</dbReference>
<dbReference type="InterPro" id="IPR000620">
    <property type="entry name" value="EamA_dom"/>
</dbReference>
<feature type="transmembrane region" description="Helical" evidence="5">
    <location>
        <begin position="33"/>
        <end position="51"/>
    </location>
</feature>
<feature type="transmembrane region" description="Helical" evidence="5">
    <location>
        <begin position="117"/>
        <end position="135"/>
    </location>
</feature>
<keyword evidence="4 5" id="KW-0472">Membrane</keyword>
<reference evidence="7 8" key="1">
    <citation type="submission" date="2017-10" db="EMBL/GenBank/DDBJ databases">
        <title>Two draft genome sequences of Pusillimonas sp. strains isolated from a nitrate- and radionuclide-contaminated groundwater in Russia.</title>
        <authorList>
            <person name="Grouzdev D.S."/>
            <person name="Tourova T.P."/>
            <person name="Goeva M.A."/>
            <person name="Babich T.L."/>
            <person name="Sokolova D.S."/>
            <person name="Abdullin R."/>
            <person name="Poltaraus A.B."/>
            <person name="Toshchakov S.V."/>
            <person name="Nazina T.N."/>
        </authorList>
    </citation>
    <scope>NUCLEOTIDE SEQUENCE [LARGE SCALE GENOMIC DNA]</scope>
    <source>
        <strain evidence="7 8">JR1/69-3-13</strain>
    </source>
</reference>
<dbReference type="PANTHER" id="PTHR32322:SF9">
    <property type="entry name" value="AMINO-ACID METABOLITE EFFLUX PUMP-RELATED"/>
    <property type="match status" value="1"/>
</dbReference>
<evidence type="ECO:0000256" key="2">
    <source>
        <dbReference type="ARBA" id="ARBA00022692"/>
    </source>
</evidence>
<feature type="transmembrane region" description="Helical" evidence="5">
    <location>
        <begin position="172"/>
        <end position="191"/>
    </location>
</feature>
<feature type="transmembrane region" description="Helical" evidence="5">
    <location>
        <begin position="63"/>
        <end position="82"/>
    </location>
</feature>
<evidence type="ECO:0000256" key="1">
    <source>
        <dbReference type="ARBA" id="ARBA00004141"/>
    </source>
</evidence>
<feature type="transmembrane region" description="Helical" evidence="5">
    <location>
        <begin position="88"/>
        <end position="108"/>
    </location>
</feature>
<keyword evidence="2 5" id="KW-0812">Transmembrane</keyword>
<dbReference type="AlphaFoldDB" id="A0A2N4U524"/>
<feature type="domain" description="EamA" evidence="6">
    <location>
        <begin position="7"/>
        <end position="130"/>
    </location>
</feature>
<sequence length="298" mass="31847">MPAKDWLAALVVVIAWGLNFVVIKQGLSEIPPLLLGALRFSFVALPAVFFIKRPALPWRIVVLYGLTISLGQFVFLFTAMYVGMPAGLASLVLQAQAFFTVLMAALFLREKVRLHNVLGMAVAVVGLLFIEQGAMPGSVPILGFALTLLAAMSWAAGNIVTKGAGKIDMLSLVVWGALIPPAPFFILSWAFEGPDAIQASLAGISYVGVLAVFYLAMIATIVGYVLWGRLLSRHPASKVAPLSLLVPVVGLISAAVFLGEHLASIQWMGGALVMLGLAINVFGLVLWNQLRNSKLLLR</sequence>
<dbReference type="GO" id="GO:0016020">
    <property type="term" value="C:membrane"/>
    <property type="evidence" value="ECO:0007669"/>
    <property type="project" value="UniProtKB-SubCell"/>
</dbReference>
<accession>A0A2N4U524</accession>
<dbReference type="OrthoDB" id="7158585at2"/>
<evidence type="ECO:0000259" key="6">
    <source>
        <dbReference type="Pfam" id="PF00892"/>
    </source>
</evidence>
<feature type="transmembrane region" description="Helical" evidence="5">
    <location>
        <begin position="7"/>
        <end position="27"/>
    </location>
</feature>
<feature type="domain" description="EamA" evidence="6">
    <location>
        <begin position="142"/>
        <end position="281"/>
    </location>
</feature>
<name>A0A2N4U524_9BURK</name>
<dbReference type="RefSeq" id="WP_102073662.1">
    <property type="nucleotide sequence ID" value="NZ_PDNW01000006.1"/>
</dbReference>
<protein>
    <submittedName>
        <fullName evidence="7">O-acetylserine/cysteine exporter</fullName>
    </submittedName>
</protein>
<dbReference type="Proteomes" id="UP000234190">
    <property type="component" value="Unassembled WGS sequence"/>
</dbReference>
<dbReference type="InterPro" id="IPR037185">
    <property type="entry name" value="EmrE-like"/>
</dbReference>
<evidence type="ECO:0000256" key="4">
    <source>
        <dbReference type="ARBA" id="ARBA00023136"/>
    </source>
</evidence>
<evidence type="ECO:0000256" key="5">
    <source>
        <dbReference type="SAM" id="Phobius"/>
    </source>
</evidence>
<dbReference type="InterPro" id="IPR050638">
    <property type="entry name" value="AA-Vitamin_Transporters"/>
</dbReference>
<keyword evidence="3 5" id="KW-1133">Transmembrane helix</keyword>